<dbReference type="PANTHER" id="PTHR46238">
    <property type="entry name" value="REVERSE TRANSCRIPTASE DOMAIN-CONTAINING PROTEIN"/>
    <property type="match status" value="1"/>
</dbReference>
<dbReference type="AlphaFoldDB" id="A0A2G3A3N7"/>
<sequence length="688" mass="78899">MLGGERVPVAYIRAIKDMYDGGKTRVRTMGGDSEHFPVETGLHQGSTLSPFLFAVVMDVLTRSIQGEEAWCMLFADDVVLIDESRGDVNGKLEVWRQTLESKGFRLSRSKTEYLECKFSYLRREYEGEGNGEIDEDVSNRIGAGLLEETRVRNEIIRDKVGVASLEDKMREGRLRWFWHMMRRGADAPVRSVLYLEPGVYRKQRLYFFGDLSFYELQVLMFPILLDDSYLASEFETFIDAIDKTHELTLGGHQQYPGVYALLFHKGRRARTIGLRLAGRMGKLRLSTDLDALQPLLKKYISYLATDVLPLCTPNLRPRVELDRVTVWLGIKALLGFLEPPAFEEGILDRYPIFLSVVLNHISDDSPEFSCAVNCLRLLFEMLGYKLWLKTSLSPSVMRNTLLGQCFHTRNEKSHKEIFDLFQPFLQACFIHSYSLEALQDGEHEKQRRNLLYFLLHQVTVSSNFSLIMRKKACQIALFIVHRGYTMNPPSPPYECAHMCWRDGRGMKVMLSTRLKLFGGFVNVIYNLLDMARARILVKKEGKISVSIKVDDGEVEYRVWLSMEFRPLKLKVDWREEFEVYGRRGSGIRGDKKGNTFVKELHVGSKGDCSDSQGVNALPLACVEVGKGIFRQVDGNHLKFGEFFGVIFEGKKDRVLGLLQDIEKEEQGVRKEEKKGPWEGRQGYSSKDN</sequence>
<evidence type="ECO:0000259" key="2">
    <source>
        <dbReference type="PROSITE" id="PS50878"/>
    </source>
</evidence>
<dbReference type="EMBL" id="AYRZ02000003">
    <property type="protein sequence ID" value="PHT88844.1"/>
    <property type="molecule type" value="Genomic_DNA"/>
</dbReference>
<name>A0A2G3A3N7_CAPAN</name>
<reference evidence="3 4" key="2">
    <citation type="journal article" date="2017" name="Genome Biol.">
        <title>New reference genome sequences of hot pepper reveal the massive evolution of plant disease-resistance genes by retroduplication.</title>
        <authorList>
            <person name="Kim S."/>
            <person name="Park J."/>
            <person name="Yeom S.I."/>
            <person name="Kim Y.M."/>
            <person name="Seo E."/>
            <person name="Kim K.T."/>
            <person name="Kim M.S."/>
            <person name="Lee J.M."/>
            <person name="Cheong K."/>
            <person name="Shin H.S."/>
            <person name="Kim S.B."/>
            <person name="Han K."/>
            <person name="Lee J."/>
            <person name="Park M."/>
            <person name="Lee H.A."/>
            <person name="Lee H.Y."/>
            <person name="Lee Y."/>
            <person name="Oh S."/>
            <person name="Lee J.H."/>
            <person name="Choi E."/>
            <person name="Choi E."/>
            <person name="Lee S.E."/>
            <person name="Jeon J."/>
            <person name="Kim H."/>
            <person name="Choi G."/>
            <person name="Song H."/>
            <person name="Lee J."/>
            <person name="Lee S.C."/>
            <person name="Kwon J.K."/>
            <person name="Lee H.Y."/>
            <person name="Koo N."/>
            <person name="Hong Y."/>
            <person name="Kim R.W."/>
            <person name="Kang W.H."/>
            <person name="Huh J.H."/>
            <person name="Kang B.C."/>
            <person name="Yang T.J."/>
            <person name="Lee Y.H."/>
            <person name="Bennetzen J.L."/>
            <person name="Choi D."/>
        </authorList>
    </citation>
    <scope>NUCLEOTIDE SEQUENCE [LARGE SCALE GENOMIC DNA]</scope>
    <source>
        <strain evidence="4">cv. CM334</strain>
    </source>
</reference>
<dbReference type="Gene3D" id="3.30.70.270">
    <property type="match status" value="1"/>
</dbReference>
<accession>A0A2G3A3N7</accession>
<dbReference type="InterPro" id="IPR000477">
    <property type="entry name" value="RT_dom"/>
</dbReference>
<feature type="region of interest" description="Disordered" evidence="1">
    <location>
        <begin position="664"/>
        <end position="688"/>
    </location>
</feature>
<evidence type="ECO:0000256" key="1">
    <source>
        <dbReference type="SAM" id="MobiDB-lite"/>
    </source>
</evidence>
<organism evidence="3 4">
    <name type="scientific">Capsicum annuum</name>
    <name type="common">Capsicum pepper</name>
    <dbReference type="NCBI Taxonomy" id="4072"/>
    <lineage>
        <taxon>Eukaryota</taxon>
        <taxon>Viridiplantae</taxon>
        <taxon>Streptophyta</taxon>
        <taxon>Embryophyta</taxon>
        <taxon>Tracheophyta</taxon>
        <taxon>Spermatophyta</taxon>
        <taxon>Magnoliopsida</taxon>
        <taxon>eudicotyledons</taxon>
        <taxon>Gunneridae</taxon>
        <taxon>Pentapetalae</taxon>
        <taxon>asterids</taxon>
        <taxon>lamiids</taxon>
        <taxon>Solanales</taxon>
        <taxon>Solanaceae</taxon>
        <taxon>Solanoideae</taxon>
        <taxon>Capsiceae</taxon>
        <taxon>Capsicum</taxon>
    </lineage>
</organism>
<keyword evidence="4" id="KW-1185">Reference proteome</keyword>
<dbReference type="STRING" id="4072.A0A2G3A3N7"/>
<dbReference type="SUPFAM" id="SSF56672">
    <property type="entry name" value="DNA/RNA polymerases"/>
    <property type="match status" value="1"/>
</dbReference>
<dbReference type="InterPro" id="IPR043502">
    <property type="entry name" value="DNA/RNA_pol_sf"/>
</dbReference>
<protein>
    <recommendedName>
        <fullName evidence="2">Reverse transcriptase domain-containing protein</fullName>
    </recommendedName>
</protein>
<dbReference type="InterPro" id="IPR043128">
    <property type="entry name" value="Rev_trsase/Diguanyl_cyclase"/>
</dbReference>
<dbReference type="Gramene" id="PHT88844">
    <property type="protein sequence ID" value="PHT88844"/>
    <property type="gene ID" value="T459_10950"/>
</dbReference>
<gene>
    <name evidence="3" type="ORF">T459_10950</name>
</gene>
<feature type="domain" description="Reverse transcriptase" evidence="2">
    <location>
        <begin position="1"/>
        <end position="145"/>
    </location>
</feature>
<proteinExistence type="predicted"/>
<dbReference type="Pfam" id="PF00078">
    <property type="entry name" value="RVT_1"/>
    <property type="match status" value="1"/>
</dbReference>
<comment type="caution">
    <text evidence="3">The sequence shown here is derived from an EMBL/GenBank/DDBJ whole genome shotgun (WGS) entry which is preliminary data.</text>
</comment>
<evidence type="ECO:0000313" key="4">
    <source>
        <dbReference type="Proteomes" id="UP000222542"/>
    </source>
</evidence>
<feature type="compositionally biased region" description="Basic and acidic residues" evidence="1">
    <location>
        <begin position="664"/>
        <end position="677"/>
    </location>
</feature>
<evidence type="ECO:0000313" key="3">
    <source>
        <dbReference type="EMBL" id="PHT88844.1"/>
    </source>
</evidence>
<reference evidence="3 4" key="1">
    <citation type="journal article" date="2014" name="Nat. Genet.">
        <title>Genome sequence of the hot pepper provides insights into the evolution of pungency in Capsicum species.</title>
        <authorList>
            <person name="Kim S."/>
            <person name="Park M."/>
            <person name="Yeom S.I."/>
            <person name="Kim Y.M."/>
            <person name="Lee J.M."/>
            <person name="Lee H.A."/>
            <person name="Seo E."/>
            <person name="Choi J."/>
            <person name="Cheong K."/>
            <person name="Kim K.T."/>
            <person name="Jung K."/>
            <person name="Lee G.W."/>
            <person name="Oh S.K."/>
            <person name="Bae C."/>
            <person name="Kim S.B."/>
            <person name="Lee H.Y."/>
            <person name="Kim S.Y."/>
            <person name="Kim M.S."/>
            <person name="Kang B.C."/>
            <person name="Jo Y.D."/>
            <person name="Yang H.B."/>
            <person name="Jeong H.J."/>
            <person name="Kang W.H."/>
            <person name="Kwon J.K."/>
            <person name="Shin C."/>
            <person name="Lim J.Y."/>
            <person name="Park J.H."/>
            <person name="Huh J.H."/>
            <person name="Kim J.S."/>
            <person name="Kim B.D."/>
            <person name="Cohen O."/>
            <person name="Paran I."/>
            <person name="Suh M.C."/>
            <person name="Lee S.B."/>
            <person name="Kim Y.K."/>
            <person name="Shin Y."/>
            <person name="Noh S.J."/>
            <person name="Park J."/>
            <person name="Seo Y.S."/>
            <person name="Kwon S.Y."/>
            <person name="Kim H.A."/>
            <person name="Park J.M."/>
            <person name="Kim H.J."/>
            <person name="Choi S.B."/>
            <person name="Bosland P.W."/>
            <person name="Reeves G."/>
            <person name="Jo S.H."/>
            <person name="Lee B.W."/>
            <person name="Cho H.T."/>
            <person name="Choi H.S."/>
            <person name="Lee M.S."/>
            <person name="Yu Y."/>
            <person name="Do Choi Y."/>
            <person name="Park B.S."/>
            <person name="van Deynze A."/>
            <person name="Ashrafi H."/>
            <person name="Hill T."/>
            <person name="Kim W.T."/>
            <person name="Pai H.S."/>
            <person name="Ahn H.K."/>
            <person name="Yeam I."/>
            <person name="Giovannoni J.J."/>
            <person name="Rose J.K."/>
            <person name="Sorensen I."/>
            <person name="Lee S.J."/>
            <person name="Kim R.W."/>
            <person name="Choi I.Y."/>
            <person name="Choi B.S."/>
            <person name="Lim J.S."/>
            <person name="Lee Y.H."/>
            <person name="Choi D."/>
        </authorList>
    </citation>
    <scope>NUCLEOTIDE SEQUENCE [LARGE SCALE GENOMIC DNA]</scope>
    <source>
        <strain evidence="4">cv. CM334</strain>
    </source>
</reference>
<dbReference type="PANTHER" id="PTHR46238:SF8">
    <property type="entry name" value="ENDONUCLEASE_EXONUCLEASE_PHOSPHATASE DOMAIN-CONTAINING PROTEIN"/>
    <property type="match status" value="1"/>
</dbReference>
<dbReference type="PROSITE" id="PS50878">
    <property type="entry name" value="RT_POL"/>
    <property type="match status" value="1"/>
</dbReference>
<dbReference type="Proteomes" id="UP000222542">
    <property type="component" value="Unassembled WGS sequence"/>
</dbReference>